<dbReference type="EMBL" id="CM043028">
    <property type="protein sequence ID" value="KAI4587573.1"/>
    <property type="molecule type" value="Genomic_DNA"/>
</dbReference>
<evidence type="ECO:0000313" key="1">
    <source>
        <dbReference type="EMBL" id="KAI4587573.1"/>
    </source>
</evidence>
<protein>
    <submittedName>
        <fullName evidence="1">Uncharacterized protein</fullName>
    </submittedName>
</protein>
<proteinExistence type="predicted"/>
<dbReference type="Proteomes" id="UP001057279">
    <property type="component" value="Linkage Group LG03"/>
</dbReference>
<sequence length="115" mass="13489">MWVSQYFIASLEKERKEHRFLLDARSTYVWMKSIWKNPQWERKKRRTIFIKKEYLQKAQLQGLLRGLRGNTAGNVLQTAQSSTAQCIWLLMALPHELSLLAADKIPSLPKLSRTC</sequence>
<comment type="caution">
    <text evidence="1">The sequence shown here is derived from an EMBL/GenBank/DDBJ whole genome shotgun (WGS) entry which is preliminary data.</text>
</comment>
<evidence type="ECO:0000313" key="2">
    <source>
        <dbReference type="Proteomes" id="UP001057279"/>
    </source>
</evidence>
<name>A0ACB9VD67_9CETA</name>
<organism evidence="1 2">
    <name type="scientific">Ovis ammon polii x Ovis aries</name>
    <dbReference type="NCBI Taxonomy" id="2918886"/>
    <lineage>
        <taxon>Eukaryota</taxon>
        <taxon>Metazoa</taxon>
        <taxon>Chordata</taxon>
        <taxon>Craniata</taxon>
        <taxon>Vertebrata</taxon>
        <taxon>Euteleostomi</taxon>
        <taxon>Mammalia</taxon>
        <taxon>Eutheria</taxon>
        <taxon>Laurasiatheria</taxon>
        <taxon>Artiodactyla</taxon>
        <taxon>Ruminantia</taxon>
        <taxon>Pecora</taxon>
        <taxon>Bovidae</taxon>
        <taxon>Caprinae</taxon>
        <taxon>Ovis</taxon>
    </lineage>
</organism>
<reference evidence="1" key="1">
    <citation type="submission" date="2022-03" db="EMBL/GenBank/DDBJ databases">
        <title>Genomic analyses of argali, domestic sheep and their hybrids provide insights into chromosomal evolution, heterosis and genetic basis of agronomic traits.</title>
        <authorList>
            <person name="Li M."/>
        </authorList>
    </citation>
    <scope>NUCLEOTIDE SEQUENCE</scope>
    <source>
        <strain evidence="1">F1 hybrid</strain>
    </source>
</reference>
<accession>A0ACB9VD67</accession>
<gene>
    <name evidence="1" type="ORF">MJG53_005360</name>
</gene>
<keyword evidence="2" id="KW-1185">Reference proteome</keyword>